<evidence type="ECO:0000256" key="1">
    <source>
        <dbReference type="ARBA" id="ARBA00004123"/>
    </source>
</evidence>
<dbReference type="InterPro" id="IPR033757">
    <property type="entry name" value="WTAP"/>
</dbReference>
<feature type="region of interest" description="Disordered" evidence="6">
    <location>
        <begin position="255"/>
        <end position="286"/>
    </location>
</feature>
<dbReference type="EMBL" id="SDRB02008855">
    <property type="protein sequence ID" value="THG08992.1"/>
    <property type="molecule type" value="Genomic_DNA"/>
</dbReference>
<proteinExistence type="inferred from homology"/>
<dbReference type="GO" id="GO:0008380">
    <property type="term" value="P:RNA splicing"/>
    <property type="evidence" value="ECO:0007669"/>
    <property type="project" value="UniProtKB-KW"/>
</dbReference>
<gene>
    <name evidence="7" type="ORF">TEA_004309</name>
</gene>
<evidence type="ECO:0000256" key="6">
    <source>
        <dbReference type="SAM" id="MobiDB-lite"/>
    </source>
</evidence>
<evidence type="ECO:0000256" key="3">
    <source>
        <dbReference type="ARBA" id="ARBA00022664"/>
    </source>
</evidence>
<evidence type="ECO:0000313" key="8">
    <source>
        <dbReference type="Proteomes" id="UP000306102"/>
    </source>
</evidence>
<dbReference type="PANTHER" id="PTHR15217">
    <property type="entry name" value="WILMS' TUMOR 1-ASSOCIATING PROTEIN"/>
    <property type="match status" value="1"/>
</dbReference>
<keyword evidence="5" id="KW-0539">Nucleus</keyword>
<evidence type="ECO:0000256" key="5">
    <source>
        <dbReference type="ARBA" id="ARBA00023242"/>
    </source>
</evidence>
<keyword evidence="4" id="KW-0508">mRNA splicing</keyword>
<evidence type="ECO:0000256" key="2">
    <source>
        <dbReference type="ARBA" id="ARBA00010313"/>
    </source>
</evidence>
<name>A0A4S4DZR1_CAMSN</name>
<organism evidence="7 8">
    <name type="scientific">Camellia sinensis var. sinensis</name>
    <name type="common">China tea</name>
    <dbReference type="NCBI Taxonomy" id="542762"/>
    <lineage>
        <taxon>Eukaryota</taxon>
        <taxon>Viridiplantae</taxon>
        <taxon>Streptophyta</taxon>
        <taxon>Embryophyta</taxon>
        <taxon>Tracheophyta</taxon>
        <taxon>Spermatophyta</taxon>
        <taxon>Magnoliopsida</taxon>
        <taxon>eudicotyledons</taxon>
        <taxon>Gunneridae</taxon>
        <taxon>Pentapetalae</taxon>
        <taxon>asterids</taxon>
        <taxon>Ericales</taxon>
        <taxon>Theaceae</taxon>
        <taxon>Camellia</taxon>
    </lineage>
</organism>
<evidence type="ECO:0000256" key="4">
    <source>
        <dbReference type="ARBA" id="ARBA00023187"/>
    </source>
</evidence>
<dbReference type="GO" id="GO:0005634">
    <property type="term" value="C:nucleus"/>
    <property type="evidence" value="ECO:0007669"/>
    <property type="project" value="UniProtKB-SubCell"/>
</dbReference>
<keyword evidence="3" id="KW-0507">mRNA processing</keyword>
<reference evidence="7 8" key="1">
    <citation type="journal article" date="2018" name="Proc. Natl. Acad. Sci. U.S.A.">
        <title>Draft genome sequence of Camellia sinensis var. sinensis provides insights into the evolution of the tea genome and tea quality.</title>
        <authorList>
            <person name="Wei C."/>
            <person name="Yang H."/>
            <person name="Wang S."/>
            <person name="Zhao J."/>
            <person name="Liu C."/>
            <person name="Gao L."/>
            <person name="Xia E."/>
            <person name="Lu Y."/>
            <person name="Tai Y."/>
            <person name="She G."/>
            <person name="Sun J."/>
            <person name="Cao H."/>
            <person name="Tong W."/>
            <person name="Gao Q."/>
            <person name="Li Y."/>
            <person name="Deng W."/>
            <person name="Jiang X."/>
            <person name="Wang W."/>
            <person name="Chen Q."/>
            <person name="Zhang S."/>
            <person name="Li H."/>
            <person name="Wu J."/>
            <person name="Wang P."/>
            <person name="Li P."/>
            <person name="Shi C."/>
            <person name="Zheng F."/>
            <person name="Jian J."/>
            <person name="Huang B."/>
            <person name="Shan D."/>
            <person name="Shi M."/>
            <person name="Fang C."/>
            <person name="Yue Y."/>
            <person name="Li F."/>
            <person name="Li D."/>
            <person name="Wei S."/>
            <person name="Han B."/>
            <person name="Jiang C."/>
            <person name="Yin Y."/>
            <person name="Xia T."/>
            <person name="Zhang Z."/>
            <person name="Bennetzen J.L."/>
            <person name="Zhao S."/>
            <person name="Wan X."/>
        </authorList>
    </citation>
    <scope>NUCLEOTIDE SEQUENCE [LARGE SCALE GENOMIC DNA]</scope>
    <source>
        <strain evidence="8">cv. Shuchazao</strain>
        <tissue evidence="7">Leaf</tissue>
    </source>
</reference>
<protein>
    <submittedName>
        <fullName evidence="7">Uncharacterized protein</fullName>
    </submittedName>
</protein>
<comment type="caution">
    <text evidence="7">The sequence shown here is derived from an EMBL/GenBank/DDBJ whole genome shotgun (WGS) entry which is preliminary data.</text>
</comment>
<dbReference type="GO" id="GO:0006397">
    <property type="term" value="P:mRNA processing"/>
    <property type="evidence" value="ECO:0007669"/>
    <property type="project" value="UniProtKB-KW"/>
</dbReference>
<dbReference type="PANTHER" id="PTHR15217:SF0">
    <property type="entry name" value="PRE-MRNA-SPLICING REGULATOR WTAP"/>
    <property type="match status" value="1"/>
</dbReference>
<accession>A0A4S4DZR1</accession>
<evidence type="ECO:0000313" key="7">
    <source>
        <dbReference type="EMBL" id="THG08992.1"/>
    </source>
</evidence>
<dbReference type="GO" id="GO:0000381">
    <property type="term" value="P:regulation of alternative mRNA splicing, via spliceosome"/>
    <property type="evidence" value="ECO:0007669"/>
    <property type="project" value="InterPro"/>
</dbReference>
<keyword evidence="8" id="KW-1185">Reference proteome</keyword>
<feature type="compositionally biased region" description="Polar residues" evidence="6">
    <location>
        <begin position="276"/>
        <end position="286"/>
    </location>
</feature>
<feature type="region of interest" description="Disordered" evidence="6">
    <location>
        <begin position="1"/>
        <end position="34"/>
    </location>
</feature>
<comment type="subcellular location">
    <subcellularLocation>
        <location evidence="1">Nucleus</location>
    </subcellularLocation>
</comment>
<dbReference type="Proteomes" id="UP000306102">
    <property type="component" value="Unassembled WGS sequence"/>
</dbReference>
<dbReference type="GO" id="GO:0016556">
    <property type="term" value="P:mRNA modification"/>
    <property type="evidence" value="ECO:0007669"/>
    <property type="project" value="InterPro"/>
</dbReference>
<dbReference type="AlphaFoldDB" id="A0A4S4DZR1"/>
<feature type="compositionally biased region" description="Acidic residues" evidence="6">
    <location>
        <begin position="1"/>
        <end position="29"/>
    </location>
</feature>
<dbReference type="STRING" id="542762.A0A4S4DZR1"/>
<sequence>MAEEAGTEDESPLEEAEAECGGDDEDEEGGSVAIRKTLEGLDEEVRALKNLNRMSSVEASEGTKKDLQNTRLPFEIKKKRGRRVSFSTILLHSSLMSAVSEKTMLNLTQISDPLPCRVNTGLVNMVVLENTKVEHMILVSSPRACCGSQAFMELEAAKAEIQKWHLSFQNESFIPAGTSPEPKLVVSYLQSLKSSEESLREQLEKAKKKEAAFIVTFAKREQEIAELKPSPSICMIKGECEPRLHPMLHGLSHVQERGGESDTDPIPTPVSCRVDTGTSPPTAESM</sequence>
<comment type="similarity">
    <text evidence="2">Belongs to the fl(2)d family.</text>
</comment>